<keyword evidence="2" id="KW-1185">Reference proteome</keyword>
<protein>
    <submittedName>
        <fullName evidence="1">Methionine synthase II (Cobalamin-independent)-like protein</fullName>
    </submittedName>
</protein>
<evidence type="ECO:0000313" key="1">
    <source>
        <dbReference type="EMBL" id="MDT0432228.1"/>
    </source>
</evidence>
<sequence>MADTFNYRIDHHGSLVRPAALTAARERAARDGDTGPLRAAELAAVEEAVAFQRKLRSTVVTDGDFPREDFRSAVLDNVSGFRRTGRETGGLAGWVAESPPKADGPLLADWATRLGELTQIAPKASLPSPAHLAATCFDPALTGSGGPASARELGEALAEIVRAEIELLISRGVRLVQLNNPLLLGHTAREPGAVGALTFEDALAVEALALPRSERPEGVRIAVCPGWAAPAEVDRARAERLYAQIPADRWVLPYDQGTGAELDLLRAVPEDRDVCLGAVDATVPETEEIDAVMVRIDAAAEVKDLEDMALAPSRGFEDVAGRPLLSAEEQRRKLIQVETLARYCWGNEF</sequence>
<accession>A0ABU2RVA3</accession>
<name>A0ABU2RVA3_9ACTN</name>
<dbReference type="Proteomes" id="UP001183777">
    <property type="component" value="Unassembled WGS sequence"/>
</dbReference>
<organism evidence="1 2">
    <name type="scientific">Streptomyces salyersiae</name>
    <dbReference type="NCBI Taxonomy" id="3075530"/>
    <lineage>
        <taxon>Bacteria</taxon>
        <taxon>Bacillati</taxon>
        <taxon>Actinomycetota</taxon>
        <taxon>Actinomycetes</taxon>
        <taxon>Kitasatosporales</taxon>
        <taxon>Streptomycetaceae</taxon>
        <taxon>Streptomyces</taxon>
    </lineage>
</organism>
<gene>
    <name evidence="1" type="ORF">RM649_31930</name>
</gene>
<reference evidence="2" key="1">
    <citation type="submission" date="2023-07" db="EMBL/GenBank/DDBJ databases">
        <title>30 novel species of actinomycetes from the DSMZ collection.</title>
        <authorList>
            <person name="Nouioui I."/>
        </authorList>
    </citation>
    <scope>NUCLEOTIDE SEQUENCE [LARGE SCALE GENOMIC DNA]</scope>
    <source>
        <strain evidence="2">DSM 41770</strain>
    </source>
</reference>
<proteinExistence type="predicted"/>
<dbReference type="SUPFAM" id="SSF51726">
    <property type="entry name" value="UROD/MetE-like"/>
    <property type="match status" value="1"/>
</dbReference>
<comment type="caution">
    <text evidence="1">The sequence shown here is derived from an EMBL/GenBank/DDBJ whole genome shotgun (WGS) entry which is preliminary data.</text>
</comment>
<dbReference type="Gene3D" id="3.20.20.210">
    <property type="match status" value="1"/>
</dbReference>
<dbReference type="EMBL" id="JAVREX010000020">
    <property type="protein sequence ID" value="MDT0432228.1"/>
    <property type="molecule type" value="Genomic_DNA"/>
</dbReference>
<evidence type="ECO:0000313" key="2">
    <source>
        <dbReference type="Proteomes" id="UP001183777"/>
    </source>
</evidence>
<dbReference type="PANTHER" id="PTHR43844:SF1">
    <property type="entry name" value="METHIONINE SYNTHASE"/>
    <property type="match status" value="1"/>
</dbReference>
<dbReference type="RefSeq" id="WP_311661011.1">
    <property type="nucleotide sequence ID" value="NZ_JAVREX010000020.1"/>
</dbReference>
<dbReference type="PANTHER" id="PTHR43844">
    <property type="entry name" value="METHIONINE SYNTHASE"/>
    <property type="match status" value="1"/>
</dbReference>
<dbReference type="InterPro" id="IPR038071">
    <property type="entry name" value="UROD/MetE-like_sf"/>
</dbReference>